<proteinExistence type="predicted"/>
<feature type="compositionally biased region" description="Low complexity" evidence="1">
    <location>
        <begin position="46"/>
        <end position="57"/>
    </location>
</feature>
<dbReference type="Proteomes" id="UP001381693">
    <property type="component" value="Unassembled WGS sequence"/>
</dbReference>
<gene>
    <name evidence="2" type="ORF">SK128_009401</name>
</gene>
<evidence type="ECO:0000313" key="3">
    <source>
        <dbReference type="Proteomes" id="UP001381693"/>
    </source>
</evidence>
<comment type="caution">
    <text evidence="2">The sequence shown here is derived from an EMBL/GenBank/DDBJ whole genome shotgun (WGS) entry which is preliminary data.</text>
</comment>
<dbReference type="EMBL" id="JAXCGZ010019348">
    <property type="protein sequence ID" value="KAK7066198.1"/>
    <property type="molecule type" value="Genomic_DNA"/>
</dbReference>
<protein>
    <submittedName>
        <fullName evidence="2">Uncharacterized protein</fullName>
    </submittedName>
</protein>
<evidence type="ECO:0000313" key="2">
    <source>
        <dbReference type="EMBL" id="KAK7066198.1"/>
    </source>
</evidence>
<evidence type="ECO:0000256" key="1">
    <source>
        <dbReference type="SAM" id="MobiDB-lite"/>
    </source>
</evidence>
<sequence>MSPTVSSHLLSTSVTKSLSTVFTSPSPSASSPSLLSLITQASSAKSTTEESTSSAFSGLHTGGYPDTTSSSTLSSAYKPIAYTGTLTSRSTKRFSTDETVTNTMQSIPRTTTSNISGSLPDNHLLTTSSIITTIQDTSNYSNSPAADTTKQSTVSNSKKLSTTYITSPKMTSTTATMTSHTTTDSTSHSAGTSWKKESQPSSTLLSTALSSDKTTVLRTVTFSHNDTVCTKLAPPCTFIAYCHYTVSTASKLNPVQEKYY</sequence>
<keyword evidence="3" id="KW-1185">Reference proteome</keyword>
<feature type="region of interest" description="Disordered" evidence="1">
    <location>
        <begin position="171"/>
        <end position="199"/>
    </location>
</feature>
<organism evidence="2 3">
    <name type="scientific">Halocaridina rubra</name>
    <name type="common">Hawaiian red shrimp</name>
    <dbReference type="NCBI Taxonomy" id="373956"/>
    <lineage>
        <taxon>Eukaryota</taxon>
        <taxon>Metazoa</taxon>
        <taxon>Ecdysozoa</taxon>
        <taxon>Arthropoda</taxon>
        <taxon>Crustacea</taxon>
        <taxon>Multicrustacea</taxon>
        <taxon>Malacostraca</taxon>
        <taxon>Eumalacostraca</taxon>
        <taxon>Eucarida</taxon>
        <taxon>Decapoda</taxon>
        <taxon>Pleocyemata</taxon>
        <taxon>Caridea</taxon>
        <taxon>Atyoidea</taxon>
        <taxon>Atyidae</taxon>
        <taxon>Halocaridina</taxon>
    </lineage>
</organism>
<name>A0AAN8WQ49_HALRR</name>
<feature type="region of interest" description="Disordered" evidence="1">
    <location>
        <begin position="46"/>
        <end position="71"/>
    </location>
</feature>
<accession>A0AAN8WQ49</accession>
<dbReference type="AlphaFoldDB" id="A0AAN8WQ49"/>
<reference evidence="2 3" key="1">
    <citation type="submission" date="2023-11" db="EMBL/GenBank/DDBJ databases">
        <title>Halocaridina rubra genome assembly.</title>
        <authorList>
            <person name="Smith C."/>
        </authorList>
    </citation>
    <scope>NUCLEOTIDE SEQUENCE [LARGE SCALE GENOMIC DNA]</scope>
    <source>
        <strain evidence="2">EP-1</strain>
        <tissue evidence="2">Whole</tissue>
    </source>
</reference>